<dbReference type="Proteomes" id="UP000243217">
    <property type="component" value="Unassembled WGS sequence"/>
</dbReference>
<proteinExistence type="predicted"/>
<evidence type="ECO:0000313" key="2">
    <source>
        <dbReference type="Proteomes" id="UP000243217"/>
    </source>
</evidence>
<gene>
    <name evidence="1" type="ORF">THRCLA_21381</name>
</gene>
<evidence type="ECO:0000313" key="1">
    <source>
        <dbReference type="EMBL" id="OQS02581.1"/>
    </source>
</evidence>
<organism evidence="1 2">
    <name type="scientific">Thraustotheca clavata</name>
    <dbReference type="NCBI Taxonomy" id="74557"/>
    <lineage>
        <taxon>Eukaryota</taxon>
        <taxon>Sar</taxon>
        <taxon>Stramenopiles</taxon>
        <taxon>Oomycota</taxon>
        <taxon>Saprolegniomycetes</taxon>
        <taxon>Saprolegniales</taxon>
        <taxon>Achlyaceae</taxon>
        <taxon>Thraustotheca</taxon>
    </lineage>
</organism>
<keyword evidence="2" id="KW-1185">Reference proteome</keyword>
<name>A0A1V9ZXA4_9STRA</name>
<dbReference type="AlphaFoldDB" id="A0A1V9ZXA4"/>
<accession>A0A1V9ZXA4</accession>
<reference evidence="1 2" key="1">
    <citation type="journal article" date="2014" name="Genome Biol. Evol.">
        <title>The secreted proteins of Achlya hypogyna and Thraustotheca clavata identify the ancestral oomycete secretome and reveal gene acquisitions by horizontal gene transfer.</title>
        <authorList>
            <person name="Misner I."/>
            <person name="Blouin N."/>
            <person name="Leonard G."/>
            <person name="Richards T.A."/>
            <person name="Lane C.E."/>
        </authorList>
    </citation>
    <scope>NUCLEOTIDE SEQUENCE [LARGE SCALE GENOMIC DNA]</scope>
    <source>
        <strain evidence="1 2">ATCC 34112</strain>
    </source>
</reference>
<protein>
    <submittedName>
        <fullName evidence="1">Uncharacterized protein</fullName>
    </submittedName>
</protein>
<sequence>MTSESPHGCKQPLPHQTLEKNRKRAKLYYLNYREKVLVKMKTSYAKKRQRQVEEHCETSSSIISKLILLYRCQLKTRHQSKKPWTRFLCKDDVNWLYELTRICEPY</sequence>
<dbReference type="EMBL" id="JNBS01001109">
    <property type="protein sequence ID" value="OQS02581.1"/>
    <property type="molecule type" value="Genomic_DNA"/>
</dbReference>
<comment type="caution">
    <text evidence="1">The sequence shown here is derived from an EMBL/GenBank/DDBJ whole genome shotgun (WGS) entry which is preliminary data.</text>
</comment>